<evidence type="ECO:0000256" key="7">
    <source>
        <dbReference type="ARBA" id="ARBA00022801"/>
    </source>
</evidence>
<dbReference type="CDD" id="cd00593">
    <property type="entry name" value="RIBOc"/>
    <property type="match status" value="1"/>
</dbReference>
<evidence type="ECO:0000256" key="8">
    <source>
        <dbReference type="ARBA" id="ARBA00022884"/>
    </source>
</evidence>
<comment type="cofactor">
    <cofactor evidence="9">
        <name>Mg(2+)</name>
        <dbReference type="ChEBI" id="CHEBI:18420"/>
    </cofactor>
</comment>
<dbReference type="HAMAP" id="MF_00104">
    <property type="entry name" value="RNase_III"/>
    <property type="match status" value="1"/>
</dbReference>
<keyword evidence="4 9" id="KW-0507">mRNA processing</keyword>
<keyword evidence="3 9" id="KW-0698">rRNA processing</keyword>
<keyword evidence="9" id="KW-0963">Cytoplasm</keyword>
<reference evidence="12 13" key="1">
    <citation type="journal article" date="2016" name="Nat. Commun.">
        <title>Thousands of microbial genomes shed light on interconnected biogeochemical processes in an aquifer system.</title>
        <authorList>
            <person name="Anantharaman K."/>
            <person name="Brown C.T."/>
            <person name="Hug L.A."/>
            <person name="Sharon I."/>
            <person name="Castelle C.J."/>
            <person name="Probst A.J."/>
            <person name="Thomas B.C."/>
            <person name="Singh A."/>
            <person name="Wilkins M.J."/>
            <person name="Karaoz U."/>
            <person name="Brodie E.L."/>
            <person name="Williams K.H."/>
            <person name="Hubbard S.S."/>
            <person name="Banfield J.F."/>
        </authorList>
    </citation>
    <scope>NUCLEOTIDE SEQUENCE [LARGE SCALE GENOMIC DNA]</scope>
</reference>
<dbReference type="GO" id="GO:0003725">
    <property type="term" value="F:double-stranded RNA binding"/>
    <property type="evidence" value="ECO:0007669"/>
    <property type="project" value="TreeGrafter"/>
</dbReference>
<dbReference type="NCBIfam" id="TIGR02191">
    <property type="entry name" value="RNaseIII"/>
    <property type="match status" value="1"/>
</dbReference>
<comment type="similarity">
    <text evidence="2">Belongs to the ribonuclease III family.</text>
</comment>
<dbReference type="PANTHER" id="PTHR11207:SF0">
    <property type="entry name" value="RIBONUCLEASE 3"/>
    <property type="match status" value="1"/>
</dbReference>
<feature type="binding site" evidence="9">
    <location>
        <position position="122"/>
    </location>
    <ligand>
        <name>Mg(2+)</name>
        <dbReference type="ChEBI" id="CHEBI:18420"/>
    </ligand>
</feature>
<feature type="active site" evidence="9">
    <location>
        <position position="122"/>
    </location>
</feature>
<dbReference type="EMBL" id="MHSZ01000001">
    <property type="protein sequence ID" value="OHA54152.1"/>
    <property type="molecule type" value="Genomic_DNA"/>
</dbReference>
<feature type="binding site" evidence="9">
    <location>
        <position position="119"/>
    </location>
    <ligand>
        <name>Mg(2+)</name>
        <dbReference type="ChEBI" id="CHEBI:18420"/>
    </ligand>
</feature>
<evidence type="ECO:0000313" key="13">
    <source>
        <dbReference type="Proteomes" id="UP000177865"/>
    </source>
</evidence>
<dbReference type="PROSITE" id="PS50137">
    <property type="entry name" value="DS_RBD"/>
    <property type="match status" value="1"/>
</dbReference>
<dbReference type="PROSITE" id="PS50142">
    <property type="entry name" value="RNASE_3_2"/>
    <property type="match status" value="1"/>
</dbReference>
<feature type="domain" description="DRBM" evidence="10">
    <location>
        <begin position="160"/>
        <end position="225"/>
    </location>
</feature>
<evidence type="ECO:0000256" key="1">
    <source>
        <dbReference type="ARBA" id="ARBA00000109"/>
    </source>
</evidence>
<dbReference type="GO" id="GO:0005737">
    <property type="term" value="C:cytoplasm"/>
    <property type="evidence" value="ECO:0007669"/>
    <property type="project" value="UniProtKB-SubCell"/>
</dbReference>
<accession>A0A1G2Q2U4</accession>
<organism evidence="12 13">
    <name type="scientific">Candidatus Terrybacteria bacterium RIFCSPLOWO2_01_FULL_58_14</name>
    <dbReference type="NCBI Taxonomy" id="1802369"/>
    <lineage>
        <taxon>Bacteria</taxon>
        <taxon>Candidatus Terryibacteriota</taxon>
    </lineage>
</organism>
<evidence type="ECO:0000256" key="9">
    <source>
        <dbReference type="HAMAP-Rule" id="MF_00104"/>
    </source>
</evidence>
<dbReference type="Gene3D" id="3.30.160.20">
    <property type="match status" value="1"/>
</dbReference>
<gene>
    <name evidence="9" type="primary">rnc</name>
    <name evidence="12" type="ORF">A2991_02680</name>
</gene>
<evidence type="ECO:0000313" key="12">
    <source>
        <dbReference type="EMBL" id="OHA54152.1"/>
    </source>
</evidence>
<keyword evidence="8 9" id="KW-0694">RNA-binding</keyword>
<protein>
    <recommendedName>
        <fullName evidence="9">Ribonuclease 3</fullName>
        <ecNumber evidence="9">3.1.26.3</ecNumber>
    </recommendedName>
    <alternativeName>
        <fullName evidence="9">Ribonuclease III</fullName>
        <shortName evidence="9">RNase III</shortName>
    </alternativeName>
</protein>
<evidence type="ECO:0000259" key="11">
    <source>
        <dbReference type="PROSITE" id="PS50142"/>
    </source>
</evidence>
<dbReference type="GO" id="GO:0006364">
    <property type="term" value="P:rRNA processing"/>
    <property type="evidence" value="ECO:0007669"/>
    <property type="project" value="UniProtKB-UniRule"/>
</dbReference>
<comment type="subcellular location">
    <subcellularLocation>
        <location evidence="9">Cytoplasm</location>
    </subcellularLocation>
</comment>
<comment type="caution">
    <text evidence="12">The sequence shown here is derived from an EMBL/GenBank/DDBJ whole genome shotgun (WGS) entry which is preliminary data.</text>
</comment>
<evidence type="ECO:0000256" key="5">
    <source>
        <dbReference type="ARBA" id="ARBA00022722"/>
    </source>
</evidence>
<keyword evidence="9" id="KW-0699">rRNA-binding</keyword>
<dbReference type="Proteomes" id="UP000177865">
    <property type="component" value="Unassembled WGS sequence"/>
</dbReference>
<proteinExistence type="inferred from homology"/>
<comment type="catalytic activity">
    <reaction evidence="1 9">
        <text>Endonucleolytic cleavage to 5'-phosphomonoester.</text>
        <dbReference type="EC" id="3.1.26.3"/>
    </reaction>
</comment>
<dbReference type="InterPro" id="IPR000999">
    <property type="entry name" value="RNase_III_dom"/>
</dbReference>
<dbReference type="GO" id="GO:0008033">
    <property type="term" value="P:tRNA processing"/>
    <property type="evidence" value="ECO:0007669"/>
    <property type="project" value="UniProtKB-KW"/>
</dbReference>
<keyword evidence="6 9" id="KW-0255">Endonuclease</keyword>
<feature type="active site" evidence="9">
    <location>
        <position position="50"/>
    </location>
</feature>
<dbReference type="CDD" id="cd10845">
    <property type="entry name" value="DSRM_RNAse_III_family"/>
    <property type="match status" value="1"/>
</dbReference>
<keyword evidence="5 9" id="KW-0540">Nuclease</keyword>
<dbReference type="InterPro" id="IPR011907">
    <property type="entry name" value="RNase_III"/>
</dbReference>
<dbReference type="Pfam" id="PF00035">
    <property type="entry name" value="dsrm"/>
    <property type="match status" value="1"/>
</dbReference>
<dbReference type="Gene3D" id="1.10.1520.10">
    <property type="entry name" value="Ribonuclease III domain"/>
    <property type="match status" value="1"/>
</dbReference>
<name>A0A1G2Q2U4_9BACT</name>
<dbReference type="SMART" id="SM00535">
    <property type="entry name" value="RIBOc"/>
    <property type="match status" value="1"/>
</dbReference>
<dbReference type="GO" id="GO:0006397">
    <property type="term" value="P:mRNA processing"/>
    <property type="evidence" value="ECO:0007669"/>
    <property type="project" value="UniProtKB-UniRule"/>
</dbReference>
<dbReference type="SMART" id="SM00358">
    <property type="entry name" value="DSRM"/>
    <property type="match status" value="1"/>
</dbReference>
<keyword evidence="9" id="KW-0460">Magnesium</keyword>
<evidence type="ECO:0000259" key="10">
    <source>
        <dbReference type="PROSITE" id="PS50137"/>
    </source>
</evidence>
<dbReference type="PANTHER" id="PTHR11207">
    <property type="entry name" value="RIBONUCLEASE III"/>
    <property type="match status" value="1"/>
</dbReference>
<comment type="function">
    <text evidence="9">Digests double-stranded RNA. Involved in the processing of primary rRNA transcript to yield the immediate precursors to the large and small rRNAs (23S and 16S). Processes some mRNAs, and tRNAs when they are encoded in the rRNA operon. Processes pre-crRNA and tracrRNA of type II CRISPR loci if present in the organism.</text>
</comment>
<evidence type="ECO:0000256" key="2">
    <source>
        <dbReference type="ARBA" id="ARBA00010183"/>
    </source>
</evidence>
<keyword evidence="9" id="KW-0819">tRNA processing</keyword>
<dbReference type="GO" id="GO:0046872">
    <property type="term" value="F:metal ion binding"/>
    <property type="evidence" value="ECO:0007669"/>
    <property type="project" value="UniProtKB-KW"/>
</dbReference>
<dbReference type="PROSITE" id="PS00517">
    <property type="entry name" value="RNASE_3_1"/>
    <property type="match status" value="1"/>
</dbReference>
<feature type="binding site" evidence="9">
    <location>
        <position position="46"/>
    </location>
    <ligand>
        <name>Mg(2+)</name>
        <dbReference type="ChEBI" id="CHEBI:18420"/>
    </ligand>
</feature>
<evidence type="ECO:0000256" key="4">
    <source>
        <dbReference type="ARBA" id="ARBA00022664"/>
    </source>
</evidence>
<dbReference type="GO" id="GO:0019843">
    <property type="term" value="F:rRNA binding"/>
    <property type="evidence" value="ECO:0007669"/>
    <property type="project" value="UniProtKB-KW"/>
</dbReference>
<evidence type="ECO:0000256" key="3">
    <source>
        <dbReference type="ARBA" id="ARBA00022552"/>
    </source>
</evidence>
<dbReference type="InterPro" id="IPR014720">
    <property type="entry name" value="dsRBD_dom"/>
</dbReference>
<dbReference type="InterPro" id="IPR036389">
    <property type="entry name" value="RNase_III_sf"/>
</dbReference>
<dbReference type="GO" id="GO:0004525">
    <property type="term" value="F:ribonuclease III activity"/>
    <property type="evidence" value="ECO:0007669"/>
    <property type="project" value="UniProtKB-UniRule"/>
</dbReference>
<keyword evidence="7 9" id="KW-0378">Hydrolase</keyword>
<sequence length="230" mass="25409">MSDFSQLAQRLGVSFRVIALLEEALTHRSYLNEHPEWARPHNERLEFLGDAVLELVVTQHLFRAYPDATEGELTNLRAALVRTETLADAAKDLYLNGFLLLSRGEARDTGRAREAILANTIEAIIGAIFLDQGFAIAEEFVTRVVLAKLSSVIAQEKVRDAKSRFQEIAQDRLGLTPHYAVLEEWGPDHARSFRVGAMLGDEVAGVGEGASKQDAQQEAATAALRAKGWR</sequence>
<comment type="subunit">
    <text evidence="9">Homodimer.</text>
</comment>
<dbReference type="AlphaFoldDB" id="A0A1G2Q2U4"/>
<dbReference type="FunFam" id="1.10.1520.10:FF:000001">
    <property type="entry name" value="Ribonuclease 3"/>
    <property type="match status" value="1"/>
</dbReference>
<dbReference type="EC" id="3.1.26.3" evidence="9"/>
<feature type="domain" description="RNase III" evidence="11">
    <location>
        <begin position="4"/>
        <end position="133"/>
    </location>
</feature>
<dbReference type="SUPFAM" id="SSF69065">
    <property type="entry name" value="RNase III domain-like"/>
    <property type="match status" value="1"/>
</dbReference>
<keyword evidence="9" id="KW-0479">Metal-binding</keyword>
<evidence type="ECO:0000256" key="6">
    <source>
        <dbReference type="ARBA" id="ARBA00022759"/>
    </source>
</evidence>
<dbReference type="Pfam" id="PF14622">
    <property type="entry name" value="Ribonucleas_3_3"/>
    <property type="match status" value="1"/>
</dbReference>
<dbReference type="SUPFAM" id="SSF54768">
    <property type="entry name" value="dsRNA-binding domain-like"/>
    <property type="match status" value="1"/>
</dbReference>
<dbReference type="GO" id="GO:0010468">
    <property type="term" value="P:regulation of gene expression"/>
    <property type="evidence" value="ECO:0007669"/>
    <property type="project" value="TreeGrafter"/>
</dbReference>